<dbReference type="EMBL" id="JAMXFF010000055">
    <property type="protein sequence ID" value="MCT7969618.1"/>
    <property type="molecule type" value="Genomic_DNA"/>
</dbReference>
<name>A0ABT2MY55_9CYAN</name>
<reference evidence="1 2" key="1">
    <citation type="journal article" date="2022" name="Front. Microbiol.">
        <title>High genomic differentiation and limited gene flow indicate recent cryptic speciation within the genus Laspinema (cyanobacteria).</title>
        <authorList>
            <person name="Stanojkovic A."/>
            <person name="Skoupy S."/>
            <person name="Skaloud P."/>
            <person name="Dvorak P."/>
        </authorList>
    </citation>
    <scope>NUCLEOTIDE SEQUENCE [LARGE SCALE GENOMIC DNA]</scope>
    <source>
        <strain evidence="1 2">D2a</strain>
    </source>
</reference>
<accession>A0ABT2MY55</accession>
<gene>
    <name evidence="1" type="ORF">NG799_25220</name>
</gene>
<evidence type="ECO:0000313" key="1">
    <source>
        <dbReference type="EMBL" id="MCT7969618.1"/>
    </source>
</evidence>
<dbReference type="Proteomes" id="UP001525890">
    <property type="component" value="Unassembled WGS sequence"/>
</dbReference>
<sequence length="164" mass="19039">MANTLKLDIKEPADELKTRFKKEANAQKKERLHALYLLKSGKVTTLESLSRLLSRDTSTLYRWFQKYKQEGLDGLLKVYKPAGRPITIPPEALEKLKLRIQSEEGFKSYGEIQSWLKEACGVDVDYHVVYRAVRYKFKGKFKLNRRSRSRRPSRVSALQLSSST</sequence>
<comment type="caution">
    <text evidence="1">The sequence shown here is derived from an EMBL/GenBank/DDBJ whole genome shotgun (WGS) entry which is preliminary data.</text>
</comment>
<proteinExistence type="predicted"/>
<dbReference type="Pfam" id="PF13565">
    <property type="entry name" value="HTH_32"/>
    <property type="match status" value="1"/>
</dbReference>
<keyword evidence="2" id="KW-1185">Reference proteome</keyword>
<dbReference type="SUPFAM" id="SSF46689">
    <property type="entry name" value="Homeodomain-like"/>
    <property type="match status" value="1"/>
</dbReference>
<dbReference type="InterPro" id="IPR009057">
    <property type="entry name" value="Homeodomain-like_sf"/>
</dbReference>
<dbReference type="RefSeq" id="WP_368009068.1">
    <property type="nucleotide sequence ID" value="NZ_JAMXFF010000055.1"/>
</dbReference>
<evidence type="ECO:0000313" key="2">
    <source>
        <dbReference type="Proteomes" id="UP001525890"/>
    </source>
</evidence>
<protein>
    <submittedName>
        <fullName evidence="1">Helix-turn-helix domain-containing protein</fullName>
    </submittedName>
</protein>
<organism evidence="1 2">
    <name type="scientific">Laspinema palackyanum D2a</name>
    <dbReference type="NCBI Taxonomy" id="2953684"/>
    <lineage>
        <taxon>Bacteria</taxon>
        <taxon>Bacillati</taxon>
        <taxon>Cyanobacteriota</taxon>
        <taxon>Cyanophyceae</taxon>
        <taxon>Oscillatoriophycideae</taxon>
        <taxon>Oscillatoriales</taxon>
        <taxon>Laspinemataceae</taxon>
        <taxon>Laspinema</taxon>
        <taxon>Laspinema palackyanum</taxon>
    </lineage>
</organism>